<comment type="caution">
    <text evidence="1">The sequence shown here is derived from an EMBL/GenBank/DDBJ whole genome shotgun (WGS) entry which is preliminary data.</text>
</comment>
<protein>
    <submittedName>
        <fullName evidence="1">Uncharacterized protein</fullName>
    </submittedName>
</protein>
<proteinExistence type="predicted"/>
<sequence length="102" mass="11262">MRKSFLVPEIKPLDQYDFSRARSAASLAWVLAKGYGGAGLKLRSCEDLQIGFASIYWGYKGLKNKQQRSADGDESSCSSCIKTLRPLLPEVVTAGNVTLFRE</sequence>
<dbReference type="Proteomes" id="UP000827872">
    <property type="component" value="Linkage Group LG03"/>
</dbReference>
<accession>A0ACB8EK06</accession>
<reference evidence="1" key="1">
    <citation type="submission" date="2021-08" db="EMBL/GenBank/DDBJ databases">
        <title>The first chromosome-level gecko genome reveals the dynamic sex chromosomes of Neotropical dwarf geckos (Sphaerodactylidae: Sphaerodactylus).</title>
        <authorList>
            <person name="Pinto B.J."/>
            <person name="Keating S.E."/>
            <person name="Gamble T."/>
        </authorList>
    </citation>
    <scope>NUCLEOTIDE SEQUENCE</scope>
    <source>
        <strain evidence="1">TG3544</strain>
    </source>
</reference>
<organism evidence="1 2">
    <name type="scientific">Sphaerodactylus townsendi</name>
    <dbReference type="NCBI Taxonomy" id="933632"/>
    <lineage>
        <taxon>Eukaryota</taxon>
        <taxon>Metazoa</taxon>
        <taxon>Chordata</taxon>
        <taxon>Craniata</taxon>
        <taxon>Vertebrata</taxon>
        <taxon>Euteleostomi</taxon>
        <taxon>Lepidosauria</taxon>
        <taxon>Squamata</taxon>
        <taxon>Bifurcata</taxon>
        <taxon>Gekkota</taxon>
        <taxon>Sphaerodactylidae</taxon>
        <taxon>Sphaerodactylus</taxon>
    </lineage>
</organism>
<evidence type="ECO:0000313" key="2">
    <source>
        <dbReference type="Proteomes" id="UP000827872"/>
    </source>
</evidence>
<evidence type="ECO:0000313" key="1">
    <source>
        <dbReference type="EMBL" id="KAH7992803.1"/>
    </source>
</evidence>
<dbReference type="EMBL" id="CM037616">
    <property type="protein sequence ID" value="KAH7992803.1"/>
    <property type="molecule type" value="Genomic_DNA"/>
</dbReference>
<keyword evidence="2" id="KW-1185">Reference proteome</keyword>
<gene>
    <name evidence="1" type="ORF">K3G42_027212</name>
</gene>
<name>A0ACB8EK06_9SAUR</name>